<dbReference type="HAMAP" id="MF_02089">
    <property type="entry name" value="QueH"/>
    <property type="match status" value="1"/>
</dbReference>
<keyword evidence="6 17" id="KW-0004">4Fe-4S</keyword>
<evidence type="ECO:0000313" key="20">
    <source>
        <dbReference type="Proteomes" id="UP000004191"/>
    </source>
</evidence>
<accession>H3NM22</accession>
<organism evidence="19 20">
    <name type="scientific">Helcococcus kunzii ATCC 51366</name>
    <dbReference type="NCBI Taxonomy" id="883114"/>
    <lineage>
        <taxon>Bacteria</taxon>
        <taxon>Bacillati</taxon>
        <taxon>Bacillota</taxon>
        <taxon>Tissierellia</taxon>
        <taxon>Tissierellales</taxon>
        <taxon>Peptoniphilaceae</taxon>
        <taxon>Helcococcus</taxon>
    </lineage>
</organism>
<dbReference type="eggNOG" id="COG1636">
    <property type="taxonomic scope" value="Bacteria"/>
</dbReference>
<dbReference type="GO" id="GO:0046872">
    <property type="term" value="F:metal ion binding"/>
    <property type="evidence" value="ECO:0007669"/>
    <property type="project" value="UniProtKB-KW"/>
</dbReference>
<dbReference type="HOGENOM" id="CLU_088177_1_0_9"/>
<evidence type="ECO:0000313" key="19">
    <source>
        <dbReference type="EMBL" id="EHR35692.1"/>
    </source>
</evidence>
<dbReference type="STRING" id="883114.HMPREF9709_00383"/>
<evidence type="ECO:0000256" key="15">
    <source>
        <dbReference type="ARBA" id="ARBA00031446"/>
    </source>
</evidence>
<evidence type="ECO:0000256" key="5">
    <source>
        <dbReference type="ARBA" id="ARBA00016895"/>
    </source>
</evidence>
<keyword evidence="12 17" id="KW-0411">Iron-sulfur</keyword>
<protein>
    <recommendedName>
        <fullName evidence="5 17">Epoxyqueuosine reductase QueH</fullName>
        <ecNumber evidence="4 17">1.17.99.6</ecNumber>
    </recommendedName>
    <alternativeName>
        <fullName evidence="15 17">Queuosine biosynthesis protein QueH</fullName>
    </alternativeName>
</protein>
<keyword evidence="13 17" id="KW-1015">Disulfide bond</keyword>
<evidence type="ECO:0000256" key="3">
    <source>
        <dbReference type="ARBA" id="ARBA00008207"/>
    </source>
</evidence>
<evidence type="ECO:0000256" key="8">
    <source>
        <dbReference type="ARBA" id="ARBA00022723"/>
    </source>
</evidence>
<comment type="similarity">
    <text evidence="3 17">Belongs to the QueH family.</text>
</comment>
<dbReference type="RefSeq" id="WP_005397434.1">
    <property type="nucleotide sequence ID" value="NZ_JH601088.1"/>
</dbReference>
<evidence type="ECO:0000256" key="13">
    <source>
        <dbReference type="ARBA" id="ARBA00023157"/>
    </source>
</evidence>
<evidence type="ECO:0000256" key="7">
    <source>
        <dbReference type="ARBA" id="ARBA00022694"/>
    </source>
</evidence>
<dbReference type="GO" id="GO:0051539">
    <property type="term" value="F:4 iron, 4 sulfur cluster binding"/>
    <property type="evidence" value="ECO:0007669"/>
    <property type="project" value="UniProtKB-UniRule"/>
</dbReference>
<dbReference type="PANTHER" id="PTHR36701:SF1">
    <property type="entry name" value="EPOXYQUEUOSINE REDUCTASE QUEH"/>
    <property type="match status" value="1"/>
</dbReference>
<name>H3NM22_9FIRM</name>
<evidence type="ECO:0000256" key="6">
    <source>
        <dbReference type="ARBA" id="ARBA00022485"/>
    </source>
</evidence>
<dbReference type="PANTHER" id="PTHR36701">
    <property type="entry name" value="EPOXYQUEUOSINE REDUCTASE QUEH"/>
    <property type="match status" value="1"/>
</dbReference>
<evidence type="ECO:0000256" key="12">
    <source>
        <dbReference type="ARBA" id="ARBA00023014"/>
    </source>
</evidence>
<keyword evidence="9 17" id="KW-0671">Queuosine biosynthesis</keyword>
<comment type="pathway">
    <text evidence="2 17">tRNA modification; tRNA-queuosine biosynthesis.</text>
</comment>
<keyword evidence="14 17" id="KW-0676">Redox-active center</keyword>
<dbReference type="UniPathway" id="UPA00392"/>
<proteinExistence type="inferred from homology"/>
<comment type="function">
    <text evidence="1 17">Catalyzes the conversion of epoxyqueuosine (oQ) to queuosine (Q), which is a hypermodified base found in the wobble positions of tRNA(Asp), tRNA(Asn), tRNA(His) and tRNA(Tyr).</text>
</comment>
<dbReference type="Pfam" id="PF02677">
    <property type="entry name" value="QueH"/>
    <property type="match status" value="1"/>
</dbReference>
<evidence type="ECO:0000256" key="17">
    <source>
        <dbReference type="HAMAP-Rule" id="MF_02089"/>
    </source>
</evidence>
<evidence type="ECO:0000256" key="2">
    <source>
        <dbReference type="ARBA" id="ARBA00004691"/>
    </source>
</evidence>
<evidence type="ECO:0000256" key="14">
    <source>
        <dbReference type="ARBA" id="ARBA00023284"/>
    </source>
</evidence>
<keyword evidence="11 17" id="KW-0408">Iron</keyword>
<feature type="binding site" evidence="17">
    <location>
        <position position="36"/>
    </location>
    <ligand>
        <name>[4Fe-4S] cluster</name>
        <dbReference type="ChEBI" id="CHEBI:49883"/>
    </ligand>
</feature>
<gene>
    <name evidence="17" type="primary">queH</name>
    <name evidence="19" type="ORF">HMPREF9709_00383</name>
</gene>
<keyword evidence="7 17" id="KW-0819">tRNA processing</keyword>
<evidence type="ECO:0000256" key="10">
    <source>
        <dbReference type="ARBA" id="ARBA00023002"/>
    </source>
</evidence>
<evidence type="ECO:0000256" key="1">
    <source>
        <dbReference type="ARBA" id="ARBA00002268"/>
    </source>
</evidence>
<sequence>MKNNNDVKINYQKKLEEIIEKETSKSNVPRLLLHSCCAPCSTYVLEYLTQYFDIDVLYYNPNIHPTEEFYKREAEQERFINMVNKVHEINLIKTNYDPKEYFSVVKGHELDKEGGERCGICFELRLGMAAQYAKKHGYDYFTTTLSISPHKDAQIINKIGERLEEKYDVQYLYADFKKNNGFKRSLELCNKFDIYRQNYCGCVFSLKEARDRQKQKELLKQEELEKELQEDLKGVNAK</sequence>
<reference evidence="19 20" key="1">
    <citation type="submission" date="2012-01" db="EMBL/GenBank/DDBJ databases">
        <title>The Genome Sequence of Helcococcus kunzii ATCC 51366.</title>
        <authorList>
            <consortium name="The Broad Institute Genome Sequencing Platform"/>
            <person name="Earl A."/>
            <person name="Ward D."/>
            <person name="Feldgarden M."/>
            <person name="Gevers D."/>
            <person name="Huys G."/>
            <person name="Young S.K."/>
            <person name="Zeng Q."/>
            <person name="Gargeya S."/>
            <person name="Fitzgerald M."/>
            <person name="Haas B."/>
            <person name="Abouelleil A."/>
            <person name="Alvarado L."/>
            <person name="Arachchi H.M."/>
            <person name="Berlin A."/>
            <person name="Chapman S.B."/>
            <person name="Gearin G."/>
            <person name="Goldberg J."/>
            <person name="Griggs A."/>
            <person name="Gujja S."/>
            <person name="Hansen M."/>
            <person name="Heiman D."/>
            <person name="Howarth C."/>
            <person name="Larimer J."/>
            <person name="Lui A."/>
            <person name="MacDonald P.J.P."/>
            <person name="McCowen C."/>
            <person name="Montmayeur A."/>
            <person name="Murphy C."/>
            <person name="Neiman D."/>
            <person name="Pearson M."/>
            <person name="Priest M."/>
            <person name="Roberts A."/>
            <person name="Saif S."/>
            <person name="Shea T."/>
            <person name="Sisk P."/>
            <person name="Stolte C."/>
            <person name="Sykes S."/>
            <person name="Wortman J."/>
            <person name="Nusbaum C."/>
            <person name="Birren B."/>
        </authorList>
    </citation>
    <scope>NUCLEOTIDE SEQUENCE [LARGE SCALE GENOMIC DNA]</scope>
    <source>
        <strain evidence="19 20">ATCC 51366</strain>
    </source>
</reference>
<dbReference type="GeneID" id="96998391"/>
<dbReference type="PATRIC" id="fig|883114.3.peg.376"/>
<feature type="binding site" evidence="17">
    <location>
        <position position="121"/>
    </location>
    <ligand>
        <name>[4Fe-4S] cluster</name>
        <dbReference type="ChEBI" id="CHEBI:49883"/>
    </ligand>
</feature>
<feature type="disulfide bond" description="Redox-active" evidence="17">
    <location>
        <begin position="200"/>
        <end position="202"/>
    </location>
</feature>
<dbReference type="InterPro" id="IPR003828">
    <property type="entry name" value="QueH"/>
</dbReference>
<dbReference type="AlphaFoldDB" id="H3NM22"/>
<dbReference type="EMBL" id="AGEI01000011">
    <property type="protein sequence ID" value="EHR35692.1"/>
    <property type="molecule type" value="Genomic_DNA"/>
</dbReference>
<keyword evidence="20" id="KW-1185">Reference proteome</keyword>
<feature type="binding site" evidence="17">
    <location>
        <position position="118"/>
    </location>
    <ligand>
        <name>[4Fe-4S] cluster</name>
        <dbReference type="ChEBI" id="CHEBI:49883"/>
    </ligand>
</feature>
<dbReference type="GO" id="GO:0052693">
    <property type="term" value="F:epoxyqueuosine reductase activity"/>
    <property type="evidence" value="ECO:0007669"/>
    <property type="project" value="UniProtKB-UniRule"/>
</dbReference>
<feature type="binding site" evidence="17">
    <location>
        <position position="37"/>
    </location>
    <ligand>
        <name>[4Fe-4S] cluster</name>
        <dbReference type="ChEBI" id="CHEBI:49883"/>
    </ligand>
</feature>
<dbReference type="EC" id="1.17.99.6" evidence="4 17"/>
<dbReference type="OrthoDB" id="9801033at2"/>
<evidence type="ECO:0000256" key="4">
    <source>
        <dbReference type="ARBA" id="ARBA00012622"/>
    </source>
</evidence>
<keyword evidence="18" id="KW-0175">Coiled coil</keyword>
<keyword evidence="8 17" id="KW-0479">Metal-binding</keyword>
<evidence type="ECO:0000256" key="16">
    <source>
        <dbReference type="ARBA" id="ARBA00047415"/>
    </source>
</evidence>
<keyword evidence="10 17" id="KW-0560">Oxidoreductase</keyword>
<evidence type="ECO:0000256" key="11">
    <source>
        <dbReference type="ARBA" id="ARBA00023004"/>
    </source>
</evidence>
<dbReference type="GO" id="GO:0008616">
    <property type="term" value="P:tRNA queuosine(34) biosynthetic process"/>
    <property type="evidence" value="ECO:0007669"/>
    <property type="project" value="UniProtKB-UniRule"/>
</dbReference>
<evidence type="ECO:0000256" key="9">
    <source>
        <dbReference type="ARBA" id="ARBA00022785"/>
    </source>
</evidence>
<evidence type="ECO:0000256" key="18">
    <source>
        <dbReference type="SAM" id="Coils"/>
    </source>
</evidence>
<dbReference type="Proteomes" id="UP000004191">
    <property type="component" value="Unassembled WGS sequence"/>
</dbReference>
<feature type="coiled-coil region" evidence="18">
    <location>
        <begin position="206"/>
        <end position="238"/>
    </location>
</feature>
<comment type="catalytic activity">
    <reaction evidence="16 17">
        <text>epoxyqueuosine(34) in tRNA + AH2 = queuosine(34) in tRNA + A + H2O</text>
        <dbReference type="Rhea" id="RHEA:32159"/>
        <dbReference type="Rhea" id="RHEA-COMP:18571"/>
        <dbReference type="Rhea" id="RHEA-COMP:18582"/>
        <dbReference type="ChEBI" id="CHEBI:13193"/>
        <dbReference type="ChEBI" id="CHEBI:15377"/>
        <dbReference type="ChEBI" id="CHEBI:17499"/>
        <dbReference type="ChEBI" id="CHEBI:194431"/>
        <dbReference type="ChEBI" id="CHEBI:194443"/>
        <dbReference type="EC" id="1.17.99.6"/>
    </reaction>
</comment>
<comment type="caution">
    <text evidence="19">The sequence shown here is derived from an EMBL/GenBank/DDBJ whole genome shotgun (WGS) entry which is preliminary data.</text>
</comment>